<proteinExistence type="predicted"/>
<keyword evidence="3" id="KW-1185">Reference proteome</keyword>
<organism evidence="2 3">
    <name type="scientific">Dreissena polymorpha</name>
    <name type="common">Zebra mussel</name>
    <name type="synonym">Mytilus polymorpha</name>
    <dbReference type="NCBI Taxonomy" id="45954"/>
    <lineage>
        <taxon>Eukaryota</taxon>
        <taxon>Metazoa</taxon>
        <taxon>Spiralia</taxon>
        <taxon>Lophotrochozoa</taxon>
        <taxon>Mollusca</taxon>
        <taxon>Bivalvia</taxon>
        <taxon>Autobranchia</taxon>
        <taxon>Heteroconchia</taxon>
        <taxon>Euheterodonta</taxon>
        <taxon>Imparidentia</taxon>
        <taxon>Neoheterodontei</taxon>
        <taxon>Myida</taxon>
        <taxon>Dreissenoidea</taxon>
        <taxon>Dreissenidae</taxon>
        <taxon>Dreissena</taxon>
    </lineage>
</organism>
<reference evidence="2" key="2">
    <citation type="submission" date="2020-11" db="EMBL/GenBank/DDBJ databases">
        <authorList>
            <person name="McCartney M.A."/>
            <person name="Auch B."/>
            <person name="Kono T."/>
            <person name="Mallez S."/>
            <person name="Becker A."/>
            <person name="Gohl D.M."/>
            <person name="Silverstein K.A.T."/>
            <person name="Koren S."/>
            <person name="Bechman K.B."/>
            <person name="Herman A."/>
            <person name="Abrahante J.E."/>
            <person name="Garbe J."/>
        </authorList>
    </citation>
    <scope>NUCLEOTIDE SEQUENCE</scope>
    <source>
        <strain evidence="2">Duluth1</strain>
        <tissue evidence="2">Whole animal</tissue>
    </source>
</reference>
<dbReference type="Proteomes" id="UP000828390">
    <property type="component" value="Unassembled WGS sequence"/>
</dbReference>
<keyword evidence="1" id="KW-0732">Signal</keyword>
<protein>
    <submittedName>
        <fullName evidence="2">Uncharacterized protein</fullName>
    </submittedName>
</protein>
<dbReference type="EMBL" id="JAIWYP010000004">
    <property type="protein sequence ID" value="KAH3831913.1"/>
    <property type="molecule type" value="Genomic_DNA"/>
</dbReference>
<name>A0A9D4HDD6_DREPO</name>
<sequence length="158" mass="17898">MKIILIGFLATMLVWGPQTRAQKDDLTNDELQEAEERANNTSVGAAENKFCDGECAEFEGDDLDQCIEACEQDSSKQLEGVDDGDDKGSQRRKRGWIRIRLPRIPLPRIPLPRIPLPRIPLPRIPLPRIPLPRIPLPRIPLPRIPIGKKKRSVEVPME</sequence>
<comment type="caution">
    <text evidence="2">The sequence shown here is derived from an EMBL/GenBank/DDBJ whole genome shotgun (WGS) entry which is preliminary data.</text>
</comment>
<dbReference type="AlphaFoldDB" id="A0A9D4HDD6"/>
<accession>A0A9D4HDD6</accession>
<reference evidence="2" key="1">
    <citation type="journal article" date="2019" name="bioRxiv">
        <title>The Genome of the Zebra Mussel, Dreissena polymorpha: A Resource for Invasive Species Research.</title>
        <authorList>
            <person name="McCartney M.A."/>
            <person name="Auch B."/>
            <person name="Kono T."/>
            <person name="Mallez S."/>
            <person name="Zhang Y."/>
            <person name="Obille A."/>
            <person name="Becker A."/>
            <person name="Abrahante J.E."/>
            <person name="Garbe J."/>
            <person name="Badalamenti J.P."/>
            <person name="Herman A."/>
            <person name="Mangelson H."/>
            <person name="Liachko I."/>
            <person name="Sullivan S."/>
            <person name="Sone E.D."/>
            <person name="Koren S."/>
            <person name="Silverstein K.A.T."/>
            <person name="Beckman K.B."/>
            <person name="Gohl D.M."/>
        </authorList>
    </citation>
    <scope>NUCLEOTIDE SEQUENCE</scope>
    <source>
        <strain evidence="2">Duluth1</strain>
        <tissue evidence="2">Whole animal</tissue>
    </source>
</reference>
<evidence type="ECO:0000313" key="3">
    <source>
        <dbReference type="Proteomes" id="UP000828390"/>
    </source>
</evidence>
<evidence type="ECO:0000313" key="2">
    <source>
        <dbReference type="EMBL" id="KAH3831913.1"/>
    </source>
</evidence>
<evidence type="ECO:0000256" key="1">
    <source>
        <dbReference type="SAM" id="SignalP"/>
    </source>
</evidence>
<feature type="chain" id="PRO_5039327848" evidence="1">
    <location>
        <begin position="22"/>
        <end position="158"/>
    </location>
</feature>
<feature type="signal peptide" evidence="1">
    <location>
        <begin position="1"/>
        <end position="21"/>
    </location>
</feature>
<gene>
    <name evidence="2" type="ORF">DPMN_105185</name>
</gene>